<dbReference type="AlphaFoldDB" id="A0A1H3TX75"/>
<feature type="compositionally biased region" description="Low complexity" evidence="1">
    <location>
        <begin position="24"/>
        <end position="38"/>
    </location>
</feature>
<proteinExistence type="predicted"/>
<reference evidence="3" key="1">
    <citation type="submission" date="2016-10" db="EMBL/GenBank/DDBJ databases">
        <authorList>
            <person name="Varghese N."/>
            <person name="Submissions S."/>
        </authorList>
    </citation>
    <scope>NUCLEOTIDE SEQUENCE [LARGE SCALE GENOMIC DNA]</scope>
    <source>
        <strain evidence="3">DSM 100420</strain>
    </source>
</reference>
<dbReference type="EMBL" id="FNPX01000020">
    <property type="protein sequence ID" value="SDZ54285.1"/>
    <property type="molecule type" value="Genomic_DNA"/>
</dbReference>
<evidence type="ECO:0000313" key="3">
    <source>
        <dbReference type="Proteomes" id="UP000198914"/>
    </source>
</evidence>
<dbReference type="Proteomes" id="UP000198914">
    <property type="component" value="Unassembled WGS sequence"/>
</dbReference>
<name>A0A1H3TX75_9RHOB</name>
<protein>
    <submittedName>
        <fullName evidence="2">Uncharacterized protein</fullName>
    </submittedName>
</protein>
<accession>A0A1H3TX75</accession>
<organism evidence="2 3">
    <name type="scientific">Jannaschia faecimaris</name>
    <dbReference type="NCBI Taxonomy" id="1244108"/>
    <lineage>
        <taxon>Bacteria</taxon>
        <taxon>Pseudomonadati</taxon>
        <taxon>Pseudomonadota</taxon>
        <taxon>Alphaproteobacteria</taxon>
        <taxon>Rhodobacterales</taxon>
        <taxon>Roseobacteraceae</taxon>
        <taxon>Jannaschia</taxon>
    </lineage>
</organism>
<evidence type="ECO:0000256" key="1">
    <source>
        <dbReference type="SAM" id="MobiDB-lite"/>
    </source>
</evidence>
<sequence length="46" mass="4774">MADLTESSLAELVSENLLEGCQASSSQSQFSTKSVKSSGPKLMPLG</sequence>
<dbReference type="STRING" id="1244108.SAMN05444004_12020"/>
<gene>
    <name evidence="2" type="ORF">SAMN05444004_12020</name>
</gene>
<evidence type="ECO:0000313" key="2">
    <source>
        <dbReference type="EMBL" id="SDZ54285.1"/>
    </source>
</evidence>
<feature type="region of interest" description="Disordered" evidence="1">
    <location>
        <begin position="23"/>
        <end position="46"/>
    </location>
</feature>
<keyword evidence="3" id="KW-1185">Reference proteome</keyword>